<evidence type="ECO:0000313" key="3">
    <source>
        <dbReference type="RefSeq" id="XP_056694174.1"/>
    </source>
</evidence>
<dbReference type="GeneID" id="110782351"/>
<dbReference type="PANTHER" id="PTHR33625">
    <property type="entry name" value="OS08G0179900 PROTEIN"/>
    <property type="match status" value="1"/>
</dbReference>
<proteinExistence type="predicted"/>
<accession>A0ABM3REZ4</accession>
<feature type="region of interest" description="Disordered" evidence="1">
    <location>
        <begin position="1"/>
        <end position="25"/>
    </location>
</feature>
<dbReference type="RefSeq" id="XP_056694174.1">
    <property type="nucleotide sequence ID" value="XM_056838196.1"/>
</dbReference>
<reference evidence="2" key="1">
    <citation type="journal article" date="2021" name="Nat. Commun.">
        <title>Genomic analyses provide insights into spinach domestication and the genetic basis of agronomic traits.</title>
        <authorList>
            <person name="Cai X."/>
            <person name="Sun X."/>
            <person name="Xu C."/>
            <person name="Sun H."/>
            <person name="Wang X."/>
            <person name="Ge C."/>
            <person name="Zhang Z."/>
            <person name="Wang Q."/>
            <person name="Fei Z."/>
            <person name="Jiao C."/>
            <person name="Wang Q."/>
        </authorList>
    </citation>
    <scope>NUCLEOTIDE SEQUENCE [LARGE SCALE GENOMIC DNA]</scope>
    <source>
        <strain evidence="2">cv. Varoflay</strain>
    </source>
</reference>
<dbReference type="Proteomes" id="UP000813463">
    <property type="component" value="Chromosome 3"/>
</dbReference>
<organism evidence="2 3">
    <name type="scientific">Spinacia oleracea</name>
    <name type="common">Spinach</name>
    <dbReference type="NCBI Taxonomy" id="3562"/>
    <lineage>
        <taxon>Eukaryota</taxon>
        <taxon>Viridiplantae</taxon>
        <taxon>Streptophyta</taxon>
        <taxon>Embryophyta</taxon>
        <taxon>Tracheophyta</taxon>
        <taxon>Spermatophyta</taxon>
        <taxon>Magnoliopsida</taxon>
        <taxon>eudicotyledons</taxon>
        <taxon>Gunneridae</taxon>
        <taxon>Pentapetalae</taxon>
        <taxon>Caryophyllales</taxon>
        <taxon>Chenopodiaceae</taxon>
        <taxon>Chenopodioideae</taxon>
        <taxon>Anserineae</taxon>
        <taxon>Spinacia</taxon>
    </lineage>
</organism>
<evidence type="ECO:0000313" key="2">
    <source>
        <dbReference type="Proteomes" id="UP000813463"/>
    </source>
</evidence>
<evidence type="ECO:0000256" key="1">
    <source>
        <dbReference type="SAM" id="MobiDB-lite"/>
    </source>
</evidence>
<sequence length="374" mass="41120">MRKSFGGTYGGGGGGGGGANGGDMLRSVGRVVRTRLNNFQESLPSPNSSTTSSTNKSSSSTTTKTKKTSSKHALSLSSATPLPVSAAWVPSPSYLISNDVVNDDDNDDNNVVNDDNNVVNEWECLENYYDPIFGVVPSTLEVQHVLFSLREVHIFSFQSPLPVNLHHCRVIHPNSCSQSTTDEEISCDVDIEMDEQTKTATETLLQRTLLSSKGSDTDWIEPSMVPYDWKLTQSPGWGRVHDAFGLLQSEPSVQRMVVSLSSDKAVWDAVLNNEAVRQIRDSYRDAAELLPPSSEEKSDSSKGNLKILQWIFVNMKIKLLEALGNISRFVGDLFKPVDCDKEEQSYAFTEKLKSTFLLTVVVLLIVVVARGHRA</sequence>
<feature type="region of interest" description="Disordered" evidence="1">
    <location>
        <begin position="38"/>
        <end position="76"/>
    </location>
</feature>
<feature type="compositionally biased region" description="Gly residues" evidence="1">
    <location>
        <begin position="7"/>
        <end position="21"/>
    </location>
</feature>
<gene>
    <name evidence="3" type="primary">LOC110782351</name>
</gene>
<name>A0ABM3REZ4_SPIOL</name>
<protein>
    <submittedName>
        <fullName evidence="3">Uncharacterized protein isoform X1</fullName>
    </submittedName>
</protein>
<reference evidence="3" key="2">
    <citation type="submission" date="2025-08" db="UniProtKB">
        <authorList>
            <consortium name="RefSeq"/>
        </authorList>
    </citation>
    <scope>IDENTIFICATION</scope>
    <source>
        <tissue evidence="3">Leaf</tissue>
    </source>
</reference>
<feature type="compositionally biased region" description="Low complexity" evidence="1">
    <location>
        <begin position="42"/>
        <end position="63"/>
    </location>
</feature>
<keyword evidence="2" id="KW-1185">Reference proteome</keyword>
<dbReference type="PANTHER" id="PTHR33625:SF3">
    <property type="entry name" value="OS04G0550700 PROTEIN"/>
    <property type="match status" value="1"/>
</dbReference>